<dbReference type="GO" id="GO:0051537">
    <property type="term" value="F:2 iron, 2 sulfur cluster binding"/>
    <property type="evidence" value="ECO:0007669"/>
    <property type="project" value="UniProtKB-KW"/>
</dbReference>
<evidence type="ECO:0000256" key="9">
    <source>
        <dbReference type="ARBA" id="ARBA00061434"/>
    </source>
</evidence>
<dbReference type="GO" id="GO:0005506">
    <property type="term" value="F:iron ion binding"/>
    <property type="evidence" value="ECO:0007669"/>
    <property type="project" value="InterPro"/>
</dbReference>
<dbReference type="PROSITE" id="PS51085">
    <property type="entry name" value="2FE2S_FER_2"/>
    <property type="match status" value="1"/>
</dbReference>
<dbReference type="InterPro" id="IPR001433">
    <property type="entry name" value="OxRdtase_FAD/NAD-bd"/>
</dbReference>
<dbReference type="InterPro" id="IPR017941">
    <property type="entry name" value="Rieske_2Fe-2S"/>
</dbReference>
<dbReference type="PROSITE" id="PS51296">
    <property type="entry name" value="RIESKE"/>
    <property type="match status" value="1"/>
</dbReference>
<gene>
    <name evidence="12" type="ORF">SAMN05421829_109216</name>
</gene>
<keyword evidence="3" id="KW-0001">2Fe-2S</keyword>
<evidence type="ECO:0000313" key="13">
    <source>
        <dbReference type="Proteomes" id="UP000186819"/>
    </source>
</evidence>
<evidence type="ECO:0000256" key="1">
    <source>
        <dbReference type="ARBA" id="ARBA00001974"/>
    </source>
</evidence>
<dbReference type="InterPro" id="IPR039261">
    <property type="entry name" value="FNR_nucleotide-bd"/>
</dbReference>
<sequence length="384" mass="42072">MCPYHQWTYDLTGKLIYAEHMGEDFDPSGRGLKRVHVESVAGLIFVCLAENPPQDFAQMREAMERYVGPHRLTDCKIAVQDEIVEAGNWKLVMENNRECYHCVSNHPELTISLYEYGFGYQPSPSNMEQVQAFRDLIGREHARWEAAGLQSGGSGITPLMSMSRSFHDLGEDRDVVFVHSARTPADIIFRRELGLLAGNQPGFRTAFVCEGRGGEAEWAAPTGYLDLQLLARIAPDFAEREVFCCGPAPYMAAVRALLTEGGFDMARHHEESFSFADLPGEPADEDSASAGVSACEAVGFSVEFSKSGHTVACAPGQKVLEAARVAGLRLPSSCAKGMCGTCKSRLVSGEVHMEHGGGIRQREIDQGYILPCCSTPLSDLVIER</sequence>
<evidence type="ECO:0000256" key="3">
    <source>
        <dbReference type="ARBA" id="ARBA00022714"/>
    </source>
</evidence>
<feature type="domain" description="Rieske" evidence="11">
    <location>
        <begin position="1"/>
        <end position="46"/>
    </location>
</feature>
<evidence type="ECO:0000259" key="10">
    <source>
        <dbReference type="PROSITE" id="PS51085"/>
    </source>
</evidence>
<dbReference type="CDD" id="cd00207">
    <property type="entry name" value="fer2"/>
    <property type="match status" value="1"/>
</dbReference>
<dbReference type="InterPro" id="IPR036922">
    <property type="entry name" value="Rieske_2Fe-2S_sf"/>
</dbReference>
<dbReference type="InterPro" id="IPR012675">
    <property type="entry name" value="Beta-grasp_dom_sf"/>
</dbReference>
<accession>A0A1N6Y3E1</accession>
<protein>
    <submittedName>
        <fullName evidence="12">Ring hydroxylating alpha subunit (Catalytic domain)</fullName>
    </submittedName>
</protein>
<feature type="domain" description="2Fe-2S ferredoxin-type" evidence="10">
    <location>
        <begin position="300"/>
        <end position="384"/>
    </location>
</feature>
<evidence type="ECO:0000313" key="12">
    <source>
        <dbReference type="EMBL" id="SIR09063.1"/>
    </source>
</evidence>
<dbReference type="InterPro" id="IPR036010">
    <property type="entry name" value="2Fe-2S_ferredoxin-like_sf"/>
</dbReference>
<dbReference type="SUPFAM" id="SSF50022">
    <property type="entry name" value="ISP domain"/>
    <property type="match status" value="1"/>
</dbReference>
<dbReference type="Pfam" id="PF00848">
    <property type="entry name" value="Ring_hydroxyl_A"/>
    <property type="match status" value="1"/>
</dbReference>
<dbReference type="PANTHER" id="PTHR47354:SF6">
    <property type="entry name" value="NADH OXIDOREDUCTASE HCR"/>
    <property type="match status" value="1"/>
</dbReference>
<dbReference type="InterPro" id="IPR001041">
    <property type="entry name" value="2Fe-2S_ferredoxin-type"/>
</dbReference>
<reference evidence="13" key="1">
    <citation type="submission" date="2017-01" db="EMBL/GenBank/DDBJ databases">
        <authorList>
            <person name="Varghese N."/>
            <person name="Submissions S."/>
        </authorList>
    </citation>
    <scope>NUCLEOTIDE SEQUENCE [LARGE SCALE GENOMIC DNA]</scope>
    <source>
        <strain evidence="13">ATCC 51758</strain>
    </source>
</reference>
<keyword evidence="13" id="KW-1185">Reference proteome</keyword>
<dbReference type="EMBL" id="FTMD01000009">
    <property type="protein sequence ID" value="SIR09063.1"/>
    <property type="molecule type" value="Genomic_DNA"/>
</dbReference>
<organism evidence="12 13">
    <name type="scientific">Aromatoleum tolulyticum</name>
    <dbReference type="NCBI Taxonomy" id="34027"/>
    <lineage>
        <taxon>Bacteria</taxon>
        <taxon>Pseudomonadati</taxon>
        <taxon>Pseudomonadota</taxon>
        <taxon>Betaproteobacteria</taxon>
        <taxon>Rhodocyclales</taxon>
        <taxon>Rhodocyclaceae</taxon>
        <taxon>Aromatoleum</taxon>
    </lineage>
</organism>
<proteinExistence type="inferred from homology"/>
<keyword evidence="8" id="KW-0411">Iron-sulfur</keyword>
<dbReference type="Pfam" id="PF00175">
    <property type="entry name" value="NAD_binding_1"/>
    <property type="match status" value="1"/>
</dbReference>
<dbReference type="RefSeq" id="WP_244551707.1">
    <property type="nucleotide sequence ID" value="NZ_FTMD01000009.1"/>
</dbReference>
<dbReference type="SUPFAM" id="SSF52343">
    <property type="entry name" value="Ferredoxin reductase-like, C-terminal NADP-linked domain"/>
    <property type="match status" value="1"/>
</dbReference>
<evidence type="ECO:0000256" key="4">
    <source>
        <dbReference type="ARBA" id="ARBA00022723"/>
    </source>
</evidence>
<dbReference type="SUPFAM" id="SSF54292">
    <property type="entry name" value="2Fe-2S ferredoxin-like"/>
    <property type="match status" value="1"/>
</dbReference>
<evidence type="ECO:0000256" key="2">
    <source>
        <dbReference type="ARBA" id="ARBA00022630"/>
    </source>
</evidence>
<keyword evidence="4" id="KW-0479">Metal-binding</keyword>
<evidence type="ECO:0000256" key="6">
    <source>
        <dbReference type="ARBA" id="ARBA00023002"/>
    </source>
</evidence>
<dbReference type="STRING" id="34027.SAMN05421829_109216"/>
<evidence type="ECO:0000259" key="11">
    <source>
        <dbReference type="PROSITE" id="PS51296"/>
    </source>
</evidence>
<dbReference type="InterPro" id="IPR050415">
    <property type="entry name" value="MRET"/>
</dbReference>
<dbReference type="Pfam" id="PF00111">
    <property type="entry name" value="Fer2"/>
    <property type="match status" value="1"/>
</dbReference>
<dbReference type="InterPro" id="IPR006058">
    <property type="entry name" value="2Fe2S_fd_BS"/>
</dbReference>
<keyword evidence="7" id="KW-0408">Iron</keyword>
<keyword evidence="6" id="KW-0560">Oxidoreductase</keyword>
<dbReference type="PANTHER" id="PTHR47354">
    <property type="entry name" value="NADH OXIDOREDUCTASE HCR"/>
    <property type="match status" value="1"/>
</dbReference>
<dbReference type="PROSITE" id="PS00197">
    <property type="entry name" value="2FE2S_FER_1"/>
    <property type="match status" value="1"/>
</dbReference>
<dbReference type="Proteomes" id="UP000186819">
    <property type="component" value="Unassembled WGS sequence"/>
</dbReference>
<dbReference type="AlphaFoldDB" id="A0A1N6Y3E1"/>
<keyword evidence="5" id="KW-0274">FAD</keyword>
<dbReference type="GO" id="GO:0016491">
    <property type="term" value="F:oxidoreductase activity"/>
    <property type="evidence" value="ECO:0007669"/>
    <property type="project" value="UniProtKB-KW"/>
</dbReference>
<evidence type="ECO:0000256" key="7">
    <source>
        <dbReference type="ARBA" id="ARBA00023004"/>
    </source>
</evidence>
<keyword evidence="2" id="KW-0285">Flavoprotein</keyword>
<dbReference type="Gene3D" id="3.90.380.10">
    <property type="entry name" value="Naphthalene 1,2-dioxygenase Alpha Subunit, Chain A, domain 1"/>
    <property type="match status" value="1"/>
</dbReference>
<comment type="similarity">
    <text evidence="9">In the N-terminal section; belongs to the FAD-binding oxidoreductase type 6 family.</text>
</comment>
<evidence type="ECO:0000256" key="5">
    <source>
        <dbReference type="ARBA" id="ARBA00022827"/>
    </source>
</evidence>
<name>A0A1N6Y3E1_9RHOO</name>
<comment type="cofactor">
    <cofactor evidence="1">
        <name>FAD</name>
        <dbReference type="ChEBI" id="CHEBI:57692"/>
    </cofactor>
</comment>
<dbReference type="Gene3D" id="3.10.20.30">
    <property type="match status" value="1"/>
</dbReference>
<evidence type="ECO:0000256" key="8">
    <source>
        <dbReference type="ARBA" id="ARBA00023014"/>
    </source>
</evidence>
<dbReference type="Gene3D" id="2.102.10.10">
    <property type="entry name" value="Rieske [2Fe-2S] iron-sulphur domain"/>
    <property type="match status" value="1"/>
</dbReference>
<dbReference type="InterPro" id="IPR015879">
    <property type="entry name" value="Ring_hydroxy_dOase_asu_C_dom"/>
</dbReference>